<feature type="region of interest" description="Disordered" evidence="1">
    <location>
        <begin position="166"/>
        <end position="224"/>
    </location>
</feature>
<proteinExistence type="predicted"/>
<feature type="compositionally biased region" description="Gly residues" evidence="1">
    <location>
        <begin position="206"/>
        <end position="218"/>
    </location>
</feature>
<accession>A0AAV5DR17</accession>
<protein>
    <submittedName>
        <fullName evidence="2">Uncharacterized protein</fullName>
    </submittedName>
</protein>
<feature type="region of interest" description="Disordered" evidence="1">
    <location>
        <begin position="1"/>
        <end position="113"/>
    </location>
</feature>
<evidence type="ECO:0000256" key="1">
    <source>
        <dbReference type="SAM" id="MobiDB-lite"/>
    </source>
</evidence>
<dbReference type="Proteomes" id="UP001054889">
    <property type="component" value="Unassembled WGS sequence"/>
</dbReference>
<dbReference type="AlphaFoldDB" id="A0AAV5DR17"/>
<dbReference type="EMBL" id="BQKI01000026">
    <property type="protein sequence ID" value="GJN12890.1"/>
    <property type="molecule type" value="Genomic_DNA"/>
</dbReference>
<feature type="compositionally biased region" description="Basic and acidic residues" evidence="1">
    <location>
        <begin position="176"/>
        <end position="198"/>
    </location>
</feature>
<organism evidence="2 3">
    <name type="scientific">Eleusine coracana subsp. coracana</name>
    <dbReference type="NCBI Taxonomy" id="191504"/>
    <lineage>
        <taxon>Eukaryota</taxon>
        <taxon>Viridiplantae</taxon>
        <taxon>Streptophyta</taxon>
        <taxon>Embryophyta</taxon>
        <taxon>Tracheophyta</taxon>
        <taxon>Spermatophyta</taxon>
        <taxon>Magnoliopsida</taxon>
        <taxon>Liliopsida</taxon>
        <taxon>Poales</taxon>
        <taxon>Poaceae</taxon>
        <taxon>PACMAD clade</taxon>
        <taxon>Chloridoideae</taxon>
        <taxon>Cynodonteae</taxon>
        <taxon>Eleusininae</taxon>
        <taxon>Eleusine</taxon>
    </lineage>
</organism>
<comment type="caution">
    <text evidence="2">The sequence shown here is derived from an EMBL/GenBank/DDBJ whole genome shotgun (WGS) entry which is preliminary data.</text>
</comment>
<feature type="compositionally biased region" description="Basic and acidic residues" evidence="1">
    <location>
        <begin position="11"/>
        <end position="21"/>
    </location>
</feature>
<reference evidence="2" key="2">
    <citation type="submission" date="2021-12" db="EMBL/GenBank/DDBJ databases">
        <title>Resequencing data analysis of finger millet.</title>
        <authorList>
            <person name="Hatakeyama M."/>
            <person name="Aluri S."/>
            <person name="Balachadran M.T."/>
            <person name="Sivarajan S.R."/>
            <person name="Poveda L."/>
            <person name="Shimizu-Inatsugi R."/>
            <person name="Schlapbach R."/>
            <person name="Sreeman S.M."/>
            <person name="Shimizu K.K."/>
        </authorList>
    </citation>
    <scope>NUCLEOTIDE SEQUENCE</scope>
</reference>
<gene>
    <name evidence="2" type="primary">ga31212</name>
    <name evidence="2" type="ORF">PR202_ga31212</name>
</gene>
<sequence length="224" mass="24969">MNWTNPFLPEIGDKEEPHRPIMEIGSFPHGGGNSEGCKEDRASIGSGLGQIRDSARKIKESQANRSSLNRDQPWKEDGESIPWGMAKLRANRTKVQKNGDRKQPTDEEWMEEDDLLETDSREMDLHNKLQCNYESKLGGNVETGSGRNEGRMPGVLKKFGEQFSRIGGKGGIPRMHHGDAGRGNKMDQDHGDQSRGERFNQMQGDLGRGNRNGQGRLGTGREKA</sequence>
<evidence type="ECO:0000313" key="3">
    <source>
        <dbReference type="Proteomes" id="UP001054889"/>
    </source>
</evidence>
<reference evidence="2" key="1">
    <citation type="journal article" date="2018" name="DNA Res.">
        <title>Multiple hybrid de novo genome assembly of finger millet, an orphan allotetraploid crop.</title>
        <authorList>
            <person name="Hatakeyama M."/>
            <person name="Aluri S."/>
            <person name="Balachadran M.T."/>
            <person name="Sivarajan S.R."/>
            <person name="Patrignani A."/>
            <person name="Gruter S."/>
            <person name="Poveda L."/>
            <person name="Shimizu-Inatsugi R."/>
            <person name="Baeten J."/>
            <person name="Francoijs K.J."/>
            <person name="Nataraja K.N."/>
            <person name="Reddy Y.A.N."/>
            <person name="Phadnis S."/>
            <person name="Ravikumar R.L."/>
            <person name="Schlapbach R."/>
            <person name="Sreeman S.M."/>
            <person name="Shimizu K.K."/>
        </authorList>
    </citation>
    <scope>NUCLEOTIDE SEQUENCE</scope>
</reference>
<keyword evidence="3" id="KW-1185">Reference proteome</keyword>
<feature type="compositionally biased region" description="Basic and acidic residues" evidence="1">
    <location>
        <begin position="53"/>
        <end position="62"/>
    </location>
</feature>
<name>A0AAV5DR17_ELECO</name>
<evidence type="ECO:0000313" key="2">
    <source>
        <dbReference type="EMBL" id="GJN12890.1"/>
    </source>
</evidence>